<dbReference type="InterPro" id="IPR035979">
    <property type="entry name" value="RBD_domain_sf"/>
</dbReference>
<feature type="compositionally biased region" description="Basic and acidic residues" evidence="2">
    <location>
        <begin position="367"/>
        <end position="381"/>
    </location>
</feature>
<dbReference type="Proteomes" id="UP000799421">
    <property type="component" value="Unassembled WGS sequence"/>
</dbReference>
<dbReference type="PANTHER" id="PTHR23295">
    <property type="entry name" value="NUCLEAR RECEPTOR COACTIVATOR 5-RELATED"/>
    <property type="match status" value="1"/>
</dbReference>
<feature type="compositionally biased region" description="Basic residues" evidence="2">
    <location>
        <begin position="319"/>
        <end position="338"/>
    </location>
</feature>
<evidence type="ECO:0000256" key="2">
    <source>
        <dbReference type="SAM" id="MobiDB-lite"/>
    </source>
</evidence>
<keyword evidence="1" id="KW-0694">RNA-binding</keyword>
<dbReference type="GO" id="GO:0003723">
    <property type="term" value="F:RNA binding"/>
    <property type="evidence" value="ECO:0007669"/>
    <property type="project" value="UniProtKB-UniRule"/>
</dbReference>
<dbReference type="InterPro" id="IPR052600">
    <property type="entry name" value="Nuc_rcpt_coact/corep"/>
</dbReference>
<dbReference type="PANTHER" id="PTHR23295:SF6">
    <property type="entry name" value="NEOSIN, ISOFORM A"/>
    <property type="match status" value="1"/>
</dbReference>
<evidence type="ECO:0000259" key="3">
    <source>
        <dbReference type="PROSITE" id="PS50102"/>
    </source>
</evidence>
<dbReference type="OrthoDB" id="10044938at2759"/>
<dbReference type="InterPro" id="IPR012677">
    <property type="entry name" value="Nucleotide-bd_a/b_plait_sf"/>
</dbReference>
<evidence type="ECO:0000313" key="5">
    <source>
        <dbReference type="Proteomes" id="UP000799421"/>
    </source>
</evidence>
<dbReference type="Gene3D" id="3.30.70.330">
    <property type="match status" value="1"/>
</dbReference>
<keyword evidence="5" id="KW-1185">Reference proteome</keyword>
<reference evidence="4" key="1">
    <citation type="journal article" date="2020" name="Stud. Mycol.">
        <title>101 Dothideomycetes genomes: a test case for predicting lifestyles and emergence of pathogens.</title>
        <authorList>
            <person name="Haridas S."/>
            <person name="Albert R."/>
            <person name="Binder M."/>
            <person name="Bloem J."/>
            <person name="Labutti K."/>
            <person name="Salamov A."/>
            <person name="Andreopoulos B."/>
            <person name="Baker S."/>
            <person name="Barry K."/>
            <person name="Bills G."/>
            <person name="Bluhm B."/>
            <person name="Cannon C."/>
            <person name="Castanera R."/>
            <person name="Culley D."/>
            <person name="Daum C."/>
            <person name="Ezra D."/>
            <person name="Gonzalez J."/>
            <person name="Henrissat B."/>
            <person name="Kuo A."/>
            <person name="Liang C."/>
            <person name="Lipzen A."/>
            <person name="Lutzoni F."/>
            <person name="Magnuson J."/>
            <person name="Mondo S."/>
            <person name="Nolan M."/>
            <person name="Ohm R."/>
            <person name="Pangilinan J."/>
            <person name="Park H.-J."/>
            <person name="Ramirez L."/>
            <person name="Alfaro M."/>
            <person name="Sun H."/>
            <person name="Tritt A."/>
            <person name="Yoshinaga Y."/>
            <person name="Zwiers L.-H."/>
            <person name="Turgeon B."/>
            <person name="Goodwin S."/>
            <person name="Spatafora J."/>
            <person name="Crous P."/>
            <person name="Grigoriev I."/>
        </authorList>
    </citation>
    <scope>NUCLEOTIDE SEQUENCE</scope>
    <source>
        <strain evidence="4">CBS 480.64</strain>
    </source>
</reference>
<dbReference type="AlphaFoldDB" id="A0A6A7BRB9"/>
<dbReference type="EMBL" id="MU006027">
    <property type="protein sequence ID" value="KAF2857816.1"/>
    <property type="molecule type" value="Genomic_DNA"/>
</dbReference>
<dbReference type="PROSITE" id="PS50102">
    <property type="entry name" value="RRM"/>
    <property type="match status" value="1"/>
</dbReference>
<name>A0A6A7BRB9_9PEZI</name>
<feature type="region of interest" description="Disordered" evidence="2">
    <location>
        <begin position="288"/>
        <end position="381"/>
    </location>
</feature>
<dbReference type="SMART" id="SM00360">
    <property type="entry name" value="RRM"/>
    <property type="match status" value="1"/>
</dbReference>
<feature type="region of interest" description="Disordered" evidence="2">
    <location>
        <begin position="1"/>
        <end position="30"/>
    </location>
</feature>
<dbReference type="SUPFAM" id="SSF54928">
    <property type="entry name" value="RNA-binding domain, RBD"/>
    <property type="match status" value="1"/>
</dbReference>
<proteinExistence type="predicted"/>
<protein>
    <recommendedName>
        <fullName evidence="3">RRM domain-containing protein</fullName>
    </recommendedName>
</protein>
<feature type="compositionally biased region" description="Basic and acidic residues" evidence="2">
    <location>
        <begin position="341"/>
        <end position="351"/>
    </location>
</feature>
<accession>A0A6A7BRB9</accession>
<gene>
    <name evidence="4" type="ORF">K470DRAFT_266564</name>
</gene>
<dbReference type="InterPro" id="IPR000504">
    <property type="entry name" value="RRM_dom"/>
</dbReference>
<dbReference type="Pfam" id="PF00076">
    <property type="entry name" value="RRM_1"/>
    <property type="match status" value="1"/>
</dbReference>
<evidence type="ECO:0000256" key="1">
    <source>
        <dbReference type="PROSITE-ProRule" id="PRU00176"/>
    </source>
</evidence>
<evidence type="ECO:0000313" key="4">
    <source>
        <dbReference type="EMBL" id="KAF2857816.1"/>
    </source>
</evidence>
<feature type="domain" description="RRM" evidence="3">
    <location>
        <begin position="226"/>
        <end position="297"/>
    </location>
</feature>
<organism evidence="4 5">
    <name type="scientific">Piedraia hortae CBS 480.64</name>
    <dbReference type="NCBI Taxonomy" id="1314780"/>
    <lineage>
        <taxon>Eukaryota</taxon>
        <taxon>Fungi</taxon>
        <taxon>Dikarya</taxon>
        <taxon>Ascomycota</taxon>
        <taxon>Pezizomycotina</taxon>
        <taxon>Dothideomycetes</taxon>
        <taxon>Dothideomycetidae</taxon>
        <taxon>Capnodiales</taxon>
        <taxon>Piedraiaceae</taxon>
        <taxon>Piedraia</taxon>
    </lineage>
</organism>
<sequence length="596" mass="66380">MNDKRLSESPEEPLQRGEAALLSPASPKPLHLPSPVNITVLDMQTDVAFNQTEKHMANPSMRNTEVRPDCWHSEEAAANISGEQGTWEEHRIATIPQLSLVEDVHSDTTHGHTGGHLQQHVQSSSVHVQPNAPTPTLPAISTSQEQVQHDRDYASFQHTHGTIQVSLPNAIAGALLSNAPAGAEPVAAEKDDRPWDATIQAKYDRFIEVERGYVNEGRWDQFPHGSRLFVGNLSSDKVTKRDIFHVFHPYGELAQVSIKQAYGFVQFLRSEDCLRALQKEQGTVIRDKRIHLEISKPQKTRQSQNQQRRRSRSPDKRGTARHASGRASGGRHHSRRSPSPRWRERLEDRGYRLSSPDYGQRNSGRSPPHDEDLPLPKRQPHEVPDVQMIVLNNLERNFISWVEKAFSARGIRIDVLLLSPRLNESAVIRRQIVEGVLGVVKLDHHNQSTSKIGLQIFDRRGPNNVQFEEYQGLEPAVCAELVLRAKGRSQTVAPSTYMYNSRPVVPQQSYAGYQAHGSQPLVPTLQNDAANLPSLMSSLDANRVQNFFSAMQSGVAVPPAGSNHPSSAYTGAVTPQQGGSQVNMQEILARLSTYGK</sequence>